<name>A0A4R8DWZ8_9BACT</name>
<dbReference type="InterPro" id="IPR035992">
    <property type="entry name" value="Ricin_B-like_lectins"/>
</dbReference>
<dbReference type="Gene3D" id="2.80.10.50">
    <property type="match status" value="1"/>
</dbReference>
<dbReference type="EMBL" id="SODV01000001">
    <property type="protein sequence ID" value="TDX02055.1"/>
    <property type="molecule type" value="Genomic_DNA"/>
</dbReference>
<keyword evidence="2" id="KW-0732">Signal</keyword>
<comment type="caution">
    <text evidence="4">The sequence shown here is derived from an EMBL/GenBank/DDBJ whole genome shotgun (WGS) entry which is preliminary data.</text>
</comment>
<feature type="compositionally biased region" description="Basic and acidic residues" evidence="1">
    <location>
        <begin position="87"/>
        <end position="98"/>
    </location>
</feature>
<dbReference type="Pfam" id="PF14200">
    <property type="entry name" value="RicinB_lectin_2"/>
    <property type="match status" value="1"/>
</dbReference>
<evidence type="ECO:0000313" key="5">
    <source>
        <dbReference type="Proteomes" id="UP000294498"/>
    </source>
</evidence>
<dbReference type="AlphaFoldDB" id="A0A4R8DWZ8"/>
<feature type="domain" description="Ricin B lectin" evidence="3">
    <location>
        <begin position="56"/>
        <end position="129"/>
    </location>
</feature>
<dbReference type="SUPFAM" id="SSF50370">
    <property type="entry name" value="Ricin B-like lectins"/>
    <property type="match status" value="1"/>
</dbReference>
<evidence type="ECO:0000256" key="2">
    <source>
        <dbReference type="SAM" id="SignalP"/>
    </source>
</evidence>
<sequence length="150" mass="16359">MKTVILLAPLLSLQTFAWSQTSLQVKGNYALLNLHTGSFLGMGAAQKIVLDKATTTHWNVQPLDGGGYTLKETASGNTLQPARGRKKAGEALEMKPQDGSDAQQYELIEAEGGQCWIRLKGTDLYLTASGTAVVLQPFQEGDLQRWKLRP</sequence>
<feature type="signal peptide" evidence="2">
    <location>
        <begin position="1"/>
        <end position="17"/>
    </location>
</feature>
<evidence type="ECO:0000313" key="4">
    <source>
        <dbReference type="EMBL" id="TDX02055.1"/>
    </source>
</evidence>
<gene>
    <name evidence="4" type="ORF">EDB95_3104</name>
</gene>
<dbReference type="CDD" id="cd00161">
    <property type="entry name" value="beta-trefoil_Ricin-like"/>
    <property type="match status" value="1"/>
</dbReference>
<dbReference type="Proteomes" id="UP000294498">
    <property type="component" value="Unassembled WGS sequence"/>
</dbReference>
<evidence type="ECO:0000256" key="1">
    <source>
        <dbReference type="SAM" id="MobiDB-lite"/>
    </source>
</evidence>
<reference evidence="4 5" key="1">
    <citation type="submission" date="2019-03" db="EMBL/GenBank/DDBJ databases">
        <title>Genomic Encyclopedia of Type Strains, Phase IV (KMG-IV): sequencing the most valuable type-strain genomes for metagenomic binning, comparative biology and taxonomic classification.</title>
        <authorList>
            <person name="Goeker M."/>
        </authorList>
    </citation>
    <scope>NUCLEOTIDE SEQUENCE [LARGE SCALE GENOMIC DNA]</scope>
    <source>
        <strain evidence="4 5">DSM 100059</strain>
    </source>
</reference>
<dbReference type="GO" id="GO:0030246">
    <property type="term" value="F:carbohydrate binding"/>
    <property type="evidence" value="ECO:0007669"/>
    <property type="project" value="UniProtKB-KW"/>
</dbReference>
<keyword evidence="5" id="KW-1185">Reference proteome</keyword>
<keyword evidence="4" id="KW-0430">Lectin</keyword>
<organism evidence="4 5">
    <name type="scientific">Dinghuibacter silviterrae</name>
    <dbReference type="NCBI Taxonomy" id="1539049"/>
    <lineage>
        <taxon>Bacteria</taxon>
        <taxon>Pseudomonadati</taxon>
        <taxon>Bacteroidota</taxon>
        <taxon>Chitinophagia</taxon>
        <taxon>Chitinophagales</taxon>
        <taxon>Chitinophagaceae</taxon>
        <taxon>Dinghuibacter</taxon>
    </lineage>
</organism>
<accession>A0A4R8DWZ8</accession>
<feature type="region of interest" description="Disordered" evidence="1">
    <location>
        <begin position="74"/>
        <end position="99"/>
    </location>
</feature>
<feature type="chain" id="PRO_5020306146" evidence="2">
    <location>
        <begin position="18"/>
        <end position="150"/>
    </location>
</feature>
<protein>
    <submittedName>
        <fullName evidence="4">Ricin-type beta-trefoil lectin protein</fullName>
    </submittedName>
</protein>
<dbReference type="OrthoDB" id="2285436at2"/>
<dbReference type="RefSeq" id="WP_133994683.1">
    <property type="nucleotide sequence ID" value="NZ_SODV01000001.1"/>
</dbReference>
<dbReference type="InterPro" id="IPR000772">
    <property type="entry name" value="Ricin_B_lectin"/>
</dbReference>
<proteinExistence type="predicted"/>
<evidence type="ECO:0000259" key="3">
    <source>
        <dbReference type="Pfam" id="PF14200"/>
    </source>
</evidence>